<comment type="catalytic activity">
    <reaction evidence="5">
        <text>a 2'-deoxyadenosine in DNA + S-adenosyl-L-methionine = an N(6)-methyl-2'-deoxyadenosine in DNA + S-adenosyl-L-homocysteine + H(+)</text>
        <dbReference type="Rhea" id="RHEA:15197"/>
        <dbReference type="Rhea" id="RHEA-COMP:12418"/>
        <dbReference type="Rhea" id="RHEA-COMP:12419"/>
        <dbReference type="ChEBI" id="CHEBI:15378"/>
        <dbReference type="ChEBI" id="CHEBI:57856"/>
        <dbReference type="ChEBI" id="CHEBI:59789"/>
        <dbReference type="ChEBI" id="CHEBI:90615"/>
        <dbReference type="ChEBI" id="CHEBI:90616"/>
        <dbReference type="EC" id="2.1.1.72"/>
    </reaction>
</comment>
<dbReference type="EC" id="2.1.1.72" evidence="1"/>
<dbReference type="PRINTS" id="PR00507">
    <property type="entry name" value="N12N6MTFRASE"/>
</dbReference>
<feature type="region of interest" description="Disordered" evidence="6">
    <location>
        <begin position="1338"/>
        <end position="1360"/>
    </location>
</feature>
<dbReference type="SUPFAM" id="SSF53335">
    <property type="entry name" value="S-adenosyl-L-methionine-dependent methyltransferases"/>
    <property type="match status" value="1"/>
</dbReference>
<proteinExistence type="predicted"/>
<reference evidence="8 9" key="1">
    <citation type="submission" date="2024-08" db="EMBL/GenBank/DDBJ databases">
        <title>Genome mining of Saccharopolyspora cebuensis PGLac3 from Nigerian medicinal plant.</title>
        <authorList>
            <person name="Ezeobiora C.E."/>
            <person name="Igbokwe N.H."/>
            <person name="Amin D.H."/>
            <person name="Mendie U.E."/>
        </authorList>
    </citation>
    <scope>NUCLEOTIDE SEQUENCE [LARGE SCALE GENOMIC DNA]</scope>
    <source>
        <strain evidence="8 9">PGLac3</strain>
    </source>
</reference>
<dbReference type="InterPro" id="IPR050953">
    <property type="entry name" value="N4_N6_ade-DNA_methylase"/>
</dbReference>
<feature type="domain" description="Type II methyltransferase M.TaqI-like" evidence="7">
    <location>
        <begin position="564"/>
        <end position="815"/>
    </location>
</feature>
<dbReference type="InterPro" id="IPR029063">
    <property type="entry name" value="SAM-dependent_MTases_sf"/>
</dbReference>
<protein>
    <recommendedName>
        <fullName evidence="1">site-specific DNA-methyltransferase (adenine-specific)</fullName>
        <ecNumber evidence="1">2.1.1.72</ecNumber>
    </recommendedName>
</protein>
<keyword evidence="3" id="KW-0808">Transferase</keyword>
<dbReference type="RefSeq" id="WP_369774785.1">
    <property type="nucleotide sequence ID" value="NZ_JBGEHV010000017.1"/>
</dbReference>
<evidence type="ECO:0000313" key="8">
    <source>
        <dbReference type="EMBL" id="MEY8040048.1"/>
    </source>
</evidence>
<gene>
    <name evidence="8" type="ORF">AB8O55_11635</name>
</gene>
<feature type="compositionally biased region" description="Basic and acidic residues" evidence="6">
    <location>
        <begin position="1350"/>
        <end position="1360"/>
    </location>
</feature>
<keyword evidence="2 8" id="KW-0489">Methyltransferase</keyword>
<dbReference type="PANTHER" id="PTHR33841:SF1">
    <property type="entry name" value="DNA METHYLTRANSFERASE A"/>
    <property type="match status" value="1"/>
</dbReference>
<evidence type="ECO:0000256" key="2">
    <source>
        <dbReference type="ARBA" id="ARBA00022603"/>
    </source>
</evidence>
<evidence type="ECO:0000313" key="9">
    <source>
        <dbReference type="Proteomes" id="UP001564626"/>
    </source>
</evidence>
<evidence type="ECO:0000259" key="7">
    <source>
        <dbReference type="Pfam" id="PF07669"/>
    </source>
</evidence>
<dbReference type="PANTHER" id="PTHR33841">
    <property type="entry name" value="DNA METHYLTRANSFERASE YEEA-RELATED"/>
    <property type="match status" value="1"/>
</dbReference>
<sequence>MSSRSPFPSLHTEGGLLPGGLFSRIVEDDSLPGRAPDTYDLAPHENVREAASRAFDYLGNAWNAFVRDRDKALDQGRPLGSVTRERWLLTLFRALDFGVLPTTPTGGIVVEDKTFPVSHHWGRVPIHLLGWGTDLDHRTKGLAGAASAAPQSMLQELLNRSEKHVWAIVSNGRKLRILRDSRALARSAYVEFDLELIFTDKLFSDFVLLFRLLHASRFAVADEEGPQQCWLEQWRSAGIDQGERARERLEKGVRKAIDALGTGFLQHPANQALRDQLAAKQLSREDYRRALLRLAYRLLFWFVTEDREVLLDPNAKLAATERYHRYFSARRLRERARRGGDRHSDLWEAVTLVFTALGEEKGREELALPGIGGLYARITRDENGNELNASRPDELDAPLEGQRLTNEALLTAIRALAVIDSDGQRRAVDFQHLDSEELGSVYERLLAFHPDLNPAERTFTLREAAGNDRKQTGSYYTPSSLTEALLDSTLDPLLDQAATFSTDPEQQIQALLEVTVCDPACGSGHFLVAAARRIAQRIAQIRSGEDQPSPTLVREAMREVVSRCIYGVDINEMAAELAKVSLWLESIEPGKPLAFLDANIRVGNALLGTTPALLADGIPKAAFKVIEGDDSEVAKELVKQNKREWDNPNQLGLFGMGEATQNNEKLGTDTRKLVTDLPTKLTDLYVQRTRLRALDRARLPLKREADAWCAAFVQEKTQEQREAAITNDVLTWIVDDDRDLLQNRIARRVDDLTRDYRFFHWHVEFPHIFRVADDMSGDETTGWNGGFTCVIGNPPWDHIELQDKEFFAVPREEIANTTTAAKRKKAIAALGESNDPADQALYAEYCTAARFIDTTVHLVTNSGRYPFTARGRIKTDPLFAETGRTLLAPRGRVGMVLPTGIATDSTTQHFFKDLVATQTLVSVFDFENEEKIFASVTNKFRFCIWTNAGHAAPQNEIKLAFRLRRPDQIGGRRYVLAPEDITLINPNTGTCPAFDYRRNAEITLDIYRSVPTVLRRDTPKENPWCIAFRQGLFNMATASAIFQEQKGLENAGWELDGNIFVRGEGAMLPLYEAKMLHHFDHRFSTYEGATKAQLNKGTLPRTSPEWKDVPALSALPRYWVPKDAVDDRLTDELQDHKSWDKGWLLGWRDITTSANERTLVASVLPRAAVGHTNPLMLSREGVPACLYANLTSFALDYVVRQKISGSHLTYGYVTQLPVLTPSDYECDCPWSSADQLSDWITTRVLELSYTSYDMAPFAEDHGDDGPPFRWDEERRFWLRAELDAAYFHLYGVKRDNVNYVMDSFRAFRNNDAKRFARTKQAILDLYDEIAKAITTGEPYRTVLDPPPGEGPRHPARTDAK</sequence>
<comment type="caution">
    <text evidence="8">The sequence shown here is derived from an EMBL/GenBank/DDBJ whole genome shotgun (WGS) entry which is preliminary data.</text>
</comment>
<dbReference type="EMBL" id="JBGEHV010000017">
    <property type="protein sequence ID" value="MEY8040048.1"/>
    <property type="molecule type" value="Genomic_DNA"/>
</dbReference>
<organism evidence="8 9">
    <name type="scientific">Saccharopolyspora cebuensis</name>
    <dbReference type="NCBI Taxonomy" id="418759"/>
    <lineage>
        <taxon>Bacteria</taxon>
        <taxon>Bacillati</taxon>
        <taxon>Actinomycetota</taxon>
        <taxon>Actinomycetes</taxon>
        <taxon>Pseudonocardiales</taxon>
        <taxon>Pseudonocardiaceae</taxon>
        <taxon>Saccharopolyspora</taxon>
    </lineage>
</organism>
<dbReference type="Proteomes" id="UP001564626">
    <property type="component" value="Unassembled WGS sequence"/>
</dbReference>
<name>A0ABV4CG76_9PSEU</name>
<accession>A0ABV4CG76</accession>
<keyword evidence="4" id="KW-0949">S-adenosyl-L-methionine</keyword>
<dbReference type="Pfam" id="PF07669">
    <property type="entry name" value="Eco57I"/>
    <property type="match status" value="1"/>
</dbReference>
<evidence type="ECO:0000256" key="6">
    <source>
        <dbReference type="SAM" id="MobiDB-lite"/>
    </source>
</evidence>
<evidence type="ECO:0000256" key="1">
    <source>
        <dbReference type="ARBA" id="ARBA00011900"/>
    </source>
</evidence>
<dbReference type="GO" id="GO:0032259">
    <property type="term" value="P:methylation"/>
    <property type="evidence" value="ECO:0007669"/>
    <property type="project" value="UniProtKB-KW"/>
</dbReference>
<evidence type="ECO:0000256" key="5">
    <source>
        <dbReference type="ARBA" id="ARBA00047942"/>
    </source>
</evidence>
<keyword evidence="9" id="KW-1185">Reference proteome</keyword>
<dbReference type="Gene3D" id="3.40.50.150">
    <property type="entry name" value="Vaccinia Virus protein VP39"/>
    <property type="match status" value="2"/>
</dbReference>
<evidence type="ECO:0000256" key="4">
    <source>
        <dbReference type="ARBA" id="ARBA00022691"/>
    </source>
</evidence>
<evidence type="ECO:0000256" key="3">
    <source>
        <dbReference type="ARBA" id="ARBA00022679"/>
    </source>
</evidence>
<dbReference type="GO" id="GO:0008168">
    <property type="term" value="F:methyltransferase activity"/>
    <property type="evidence" value="ECO:0007669"/>
    <property type="project" value="UniProtKB-KW"/>
</dbReference>
<dbReference type="InterPro" id="IPR011639">
    <property type="entry name" value="MethylTrfase_TaqI-like_dom"/>
</dbReference>